<evidence type="ECO:0000313" key="1">
    <source>
        <dbReference type="EMBL" id="KKN65317.1"/>
    </source>
</evidence>
<proteinExistence type="predicted"/>
<dbReference type="EMBL" id="LAZR01000528">
    <property type="protein sequence ID" value="KKN65317.1"/>
    <property type="molecule type" value="Genomic_DNA"/>
</dbReference>
<protein>
    <submittedName>
        <fullName evidence="1">Uncharacterized protein</fullName>
    </submittedName>
</protein>
<reference evidence="1" key="1">
    <citation type="journal article" date="2015" name="Nature">
        <title>Complex archaea that bridge the gap between prokaryotes and eukaryotes.</title>
        <authorList>
            <person name="Spang A."/>
            <person name="Saw J.H."/>
            <person name="Jorgensen S.L."/>
            <person name="Zaremba-Niedzwiedzka K."/>
            <person name="Martijn J."/>
            <person name="Lind A.E."/>
            <person name="van Eijk R."/>
            <person name="Schleper C."/>
            <person name="Guy L."/>
            <person name="Ettema T.J."/>
        </authorList>
    </citation>
    <scope>NUCLEOTIDE SEQUENCE</scope>
</reference>
<sequence length="180" mass="18269">MAIVAGDLLYKHTGAASHNASQSDPDACLGNYRASENVGAGDNNLFDDVSGAESGAGDTEYRAVGFLNNHGSLTLTSIKAWIQVDTGNAEDDISFDVEVPAVSETTGAIQTIANESTAPTGLGGWSDATSKATGKAAPGGGGDLAFGEWFGLWVRRIISAAASAAAAESVTFRIEGDTPA</sequence>
<name>A0A0F9SS18_9ZZZZ</name>
<organism evidence="1">
    <name type="scientific">marine sediment metagenome</name>
    <dbReference type="NCBI Taxonomy" id="412755"/>
    <lineage>
        <taxon>unclassified sequences</taxon>
        <taxon>metagenomes</taxon>
        <taxon>ecological metagenomes</taxon>
    </lineage>
</organism>
<comment type="caution">
    <text evidence="1">The sequence shown here is derived from an EMBL/GenBank/DDBJ whole genome shotgun (WGS) entry which is preliminary data.</text>
</comment>
<dbReference type="AlphaFoldDB" id="A0A0F9SS18"/>
<gene>
    <name evidence="1" type="ORF">LCGC14_0483000</name>
</gene>
<accession>A0A0F9SS18</accession>